<dbReference type="GO" id="GO:0005634">
    <property type="term" value="C:nucleus"/>
    <property type="evidence" value="ECO:0007669"/>
    <property type="project" value="UniProtKB-SubCell"/>
</dbReference>
<dbReference type="InterPro" id="IPR014001">
    <property type="entry name" value="Helicase_ATP-bd"/>
</dbReference>
<keyword evidence="6" id="KW-0347">Helicase</keyword>
<evidence type="ECO:0000256" key="8">
    <source>
        <dbReference type="ARBA" id="ARBA00022853"/>
    </source>
</evidence>
<dbReference type="GO" id="GO:0003677">
    <property type="term" value="F:DNA binding"/>
    <property type="evidence" value="ECO:0007669"/>
    <property type="project" value="UniProtKB-KW"/>
</dbReference>
<feature type="region of interest" description="Disordered" evidence="11">
    <location>
        <begin position="340"/>
        <end position="414"/>
    </location>
</feature>
<dbReference type="Gene3D" id="3.40.50.10810">
    <property type="entry name" value="Tandem AAA-ATPase domain"/>
    <property type="match status" value="1"/>
</dbReference>
<feature type="region of interest" description="Disordered" evidence="11">
    <location>
        <begin position="523"/>
        <end position="547"/>
    </location>
</feature>
<feature type="compositionally biased region" description="Polar residues" evidence="11">
    <location>
        <begin position="195"/>
        <end position="204"/>
    </location>
</feature>
<dbReference type="GO" id="GO:0005524">
    <property type="term" value="F:ATP binding"/>
    <property type="evidence" value="ECO:0007669"/>
    <property type="project" value="UniProtKB-KW"/>
</dbReference>
<dbReference type="OrthoDB" id="448448at2759"/>
<comment type="caution">
    <text evidence="14">The sequence shown here is derived from an EMBL/GenBank/DDBJ whole genome shotgun (WGS) entry which is preliminary data.</text>
</comment>
<evidence type="ECO:0000256" key="10">
    <source>
        <dbReference type="ARBA" id="ARBA00023242"/>
    </source>
</evidence>
<reference evidence="14" key="1">
    <citation type="submission" date="2021-06" db="EMBL/GenBank/DDBJ databases">
        <title>Genome Sequence of Mortierella hyaline Strain SCG-10, a Cold-Adapted, Nitrate-Reducing Fungus Isolated from Soil in Minnesota, USA.</title>
        <authorList>
            <person name="Aldossari N."/>
        </authorList>
    </citation>
    <scope>NUCLEOTIDE SEQUENCE</scope>
    <source>
        <strain evidence="14">SCG-10</strain>
    </source>
</reference>
<dbReference type="EC" id="3.6.4.12" evidence="3"/>
<proteinExistence type="inferred from homology"/>
<feature type="compositionally biased region" description="Acidic residues" evidence="11">
    <location>
        <begin position="538"/>
        <end position="547"/>
    </location>
</feature>
<evidence type="ECO:0000256" key="5">
    <source>
        <dbReference type="ARBA" id="ARBA00022801"/>
    </source>
</evidence>
<feature type="compositionally biased region" description="Low complexity" evidence="11">
    <location>
        <begin position="340"/>
        <end position="359"/>
    </location>
</feature>
<evidence type="ECO:0000256" key="3">
    <source>
        <dbReference type="ARBA" id="ARBA00012551"/>
    </source>
</evidence>
<keyword evidence="5" id="KW-0378">Hydrolase</keyword>
<dbReference type="GO" id="GO:0006325">
    <property type="term" value="P:chromatin organization"/>
    <property type="evidence" value="ECO:0007669"/>
    <property type="project" value="UniProtKB-KW"/>
</dbReference>
<dbReference type="GO" id="GO:0003678">
    <property type="term" value="F:DNA helicase activity"/>
    <property type="evidence" value="ECO:0007669"/>
    <property type="project" value="UniProtKB-EC"/>
</dbReference>
<evidence type="ECO:0000256" key="6">
    <source>
        <dbReference type="ARBA" id="ARBA00022806"/>
    </source>
</evidence>
<feature type="domain" description="Helicase C-terminal" evidence="13">
    <location>
        <begin position="973"/>
        <end position="1124"/>
    </location>
</feature>
<dbReference type="GO" id="GO:0016787">
    <property type="term" value="F:hydrolase activity"/>
    <property type="evidence" value="ECO:0007669"/>
    <property type="project" value="UniProtKB-KW"/>
</dbReference>
<dbReference type="FunFam" id="3.40.50.10810:FF:000014">
    <property type="entry name" value="SWI/SNF-related matrix-associated actin-dependent regulator of chromatin subfamily A containing DEAD/H box 1"/>
    <property type="match status" value="1"/>
</dbReference>
<dbReference type="EMBL" id="JAHRHY010000008">
    <property type="protein sequence ID" value="KAG9067135.1"/>
    <property type="molecule type" value="Genomic_DNA"/>
</dbReference>
<dbReference type="PANTHER" id="PTHR10799">
    <property type="entry name" value="SNF2/RAD54 HELICASE FAMILY"/>
    <property type="match status" value="1"/>
</dbReference>
<evidence type="ECO:0000259" key="12">
    <source>
        <dbReference type="PROSITE" id="PS51192"/>
    </source>
</evidence>
<dbReference type="Proteomes" id="UP000707451">
    <property type="component" value="Unassembled WGS sequence"/>
</dbReference>
<dbReference type="SMART" id="SM00487">
    <property type="entry name" value="DEXDc"/>
    <property type="match status" value="1"/>
</dbReference>
<feature type="region of interest" description="Disordered" evidence="11">
    <location>
        <begin position="15"/>
        <end position="281"/>
    </location>
</feature>
<evidence type="ECO:0000313" key="14">
    <source>
        <dbReference type="EMBL" id="KAG9067135.1"/>
    </source>
</evidence>
<evidence type="ECO:0000256" key="9">
    <source>
        <dbReference type="ARBA" id="ARBA00023125"/>
    </source>
</evidence>
<dbReference type="Pfam" id="PF00271">
    <property type="entry name" value="Helicase_C"/>
    <property type="match status" value="1"/>
</dbReference>
<evidence type="ECO:0000256" key="11">
    <source>
        <dbReference type="SAM" id="MobiDB-lite"/>
    </source>
</evidence>
<dbReference type="SMART" id="SM00490">
    <property type="entry name" value="HELICc"/>
    <property type="match status" value="1"/>
</dbReference>
<feature type="domain" description="Helicase ATP-binding" evidence="12">
    <location>
        <begin position="597"/>
        <end position="763"/>
    </location>
</feature>
<dbReference type="Pfam" id="PF00176">
    <property type="entry name" value="SNF2-rel_dom"/>
    <property type="match status" value="1"/>
</dbReference>
<dbReference type="PROSITE" id="PS51194">
    <property type="entry name" value="HELICASE_CTER"/>
    <property type="match status" value="1"/>
</dbReference>
<dbReference type="GO" id="GO:0005694">
    <property type="term" value="C:chromosome"/>
    <property type="evidence" value="ECO:0007669"/>
    <property type="project" value="UniProtKB-ARBA"/>
</dbReference>
<feature type="compositionally biased region" description="Low complexity" evidence="11">
    <location>
        <begin position="152"/>
        <end position="175"/>
    </location>
</feature>
<dbReference type="InterPro" id="IPR027417">
    <property type="entry name" value="P-loop_NTPase"/>
</dbReference>
<keyword evidence="8" id="KW-0156">Chromatin regulator</keyword>
<evidence type="ECO:0000256" key="7">
    <source>
        <dbReference type="ARBA" id="ARBA00022840"/>
    </source>
</evidence>
<feature type="compositionally biased region" description="Low complexity" evidence="11">
    <location>
        <begin position="121"/>
        <end position="137"/>
    </location>
</feature>
<dbReference type="CDD" id="cd18793">
    <property type="entry name" value="SF2_C_SNF"/>
    <property type="match status" value="1"/>
</dbReference>
<evidence type="ECO:0000259" key="13">
    <source>
        <dbReference type="PROSITE" id="PS51194"/>
    </source>
</evidence>
<feature type="compositionally biased region" description="Acidic residues" evidence="11">
    <location>
        <begin position="398"/>
        <end position="408"/>
    </location>
</feature>
<comment type="subcellular location">
    <subcellularLocation>
        <location evidence="1">Nucleus</location>
    </subcellularLocation>
</comment>
<feature type="compositionally biased region" description="Basic and acidic residues" evidence="11">
    <location>
        <begin position="230"/>
        <end position="247"/>
    </location>
</feature>
<sequence length="1168" mass="129871">MSALQRLQEFRFKKAQEVAAAGSKAPLTAASRPSPATTSSNSNSNSNSNSSSRSISKERAPTKSAPHIIPGTSDIELDSDSESDIDLRKGVNKLSTYSPARQASPRPASDRPMTSTGRTNSALSGSQSSTHASQSTLPFKKLIGSFRYTGQDADPSPSPSDLLSDQDLSSPGLSDSDSDEDNNVAINGGRHGYTDGSNDSNGQSKPIKRQIVSSDEDDVVEVKPRRRLVKKGDLDRASTATPDEHVPQRRRLVKRALLDSDSDSHSPAAKSSKPIDILSDDDDDVEVASTLDEALAKLQDKYAEADFDDLKSALDKADGEYALADGILASKFHRLFDLEGSSGQHSAQRSSHSGQHSQQNRLDRLAHKPSSFKAVPLPVKSAPAPVRKQSRSPKSEEMSDSAEDSYDEDGGRNNYQEQYRKEERALAFFNEATRAELQELTGCSKTQANSVVALRPFDTFDNLCVSLRKRKIGEKIVTSYLTTTDAIRAVDTMLKSVDQVREDLVKTLNVWCGGENGKLFESGSNSNSVKVDNADKATDEDEGDEPGMELVDVDVDKASATKEGKEAMRHFIRKQPGNMAHGFQLKGYQLLGINWLALLWRKKLSGILADEMGLGKTAQVIAFLAHLFENGEDGPFLIVVPTSTLSNWQREFEKFCPDLDVRCYYGSQAEREELRYELDQDSTYHVIVTTYTIATANDDRKFLNRRNFKGIVLDEGHMVKNCTSARYKQLMSIKSPFRLLLTGTPLQNNLQELLSLLIFIMPKFFAQHEEALRTMFKVKAGVGSEKSTLLSKERIIRARHLLAPFVLRRKKIHVLKDLPGKIEHVVYCDLGQGQRELYDQIMKSSVFQAVLDEPSDGELDVTEGARVMSAPKKVAGAAKKPASSEFANVLMHMRKAADHPMLFRQRYKDAKLKEMAKVITRELEFCDSNVDYIEEDMSVMTDFELHRLCRQYKSVNKFALPGEPWMEAAKVQELQRLLPRLIQEENSRVLLFSQFTMVLDILEPIMKTMGYKYLRMDGQSKLDERQPTIDSFNDDESYKIFLLSTKAGGFGINLTGANVVIMYDMDHNPHNDKQAEDRAHRVGQTREVHVYKLIARNTVEEQIYQMAKLKLKLDQHVSQDDASAGASADNEGSASSASVAGILSLVKKTWKATHNGTIDTTTTTTTRI</sequence>
<protein>
    <recommendedName>
        <fullName evidence="3">DNA helicase</fullName>
        <ecNumber evidence="3">3.6.4.12</ecNumber>
    </recommendedName>
</protein>
<dbReference type="InterPro" id="IPR038718">
    <property type="entry name" value="SNF2-like_sf"/>
</dbReference>
<evidence type="ECO:0000256" key="1">
    <source>
        <dbReference type="ARBA" id="ARBA00004123"/>
    </source>
</evidence>
<accession>A0A9P8BT17</accession>
<dbReference type="InterPro" id="IPR049730">
    <property type="entry name" value="SNF2/RAD54-like_C"/>
</dbReference>
<evidence type="ECO:0000256" key="2">
    <source>
        <dbReference type="ARBA" id="ARBA00007025"/>
    </source>
</evidence>
<comment type="similarity">
    <text evidence="2">Belongs to the SNF2/RAD54 helicase family.</text>
</comment>
<dbReference type="SUPFAM" id="SSF52540">
    <property type="entry name" value="P-loop containing nucleoside triphosphate hydrolases"/>
    <property type="match status" value="2"/>
</dbReference>
<feature type="compositionally biased region" description="Acidic residues" evidence="11">
    <location>
        <begin position="75"/>
        <end position="84"/>
    </location>
</feature>
<evidence type="ECO:0000256" key="4">
    <source>
        <dbReference type="ARBA" id="ARBA00022741"/>
    </source>
</evidence>
<name>A0A9P8BT17_9FUNG</name>
<feature type="compositionally biased region" description="Low complexity" evidence="11">
    <location>
        <begin position="30"/>
        <end position="54"/>
    </location>
</feature>
<keyword evidence="15" id="KW-1185">Reference proteome</keyword>
<keyword evidence="10" id="KW-0539">Nucleus</keyword>
<dbReference type="InterPro" id="IPR000330">
    <property type="entry name" value="SNF2_N"/>
</dbReference>
<organism evidence="14 15">
    <name type="scientific">Linnemannia hyalina</name>
    <dbReference type="NCBI Taxonomy" id="64524"/>
    <lineage>
        <taxon>Eukaryota</taxon>
        <taxon>Fungi</taxon>
        <taxon>Fungi incertae sedis</taxon>
        <taxon>Mucoromycota</taxon>
        <taxon>Mortierellomycotina</taxon>
        <taxon>Mortierellomycetes</taxon>
        <taxon>Mortierellales</taxon>
        <taxon>Mortierellaceae</taxon>
        <taxon>Linnemannia</taxon>
    </lineage>
</organism>
<keyword evidence="4" id="KW-0547">Nucleotide-binding</keyword>
<keyword evidence="9" id="KW-0238">DNA-binding</keyword>
<gene>
    <name evidence="14" type="ORF">KI688_011916</name>
</gene>
<dbReference type="PROSITE" id="PS51192">
    <property type="entry name" value="HELICASE_ATP_BIND_1"/>
    <property type="match status" value="1"/>
</dbReference>
<dbReference type="InterPro" id="IPR001650">
    <property type="entry name" value="Helicase_C-like"/>
</dbReference>
<evidence type="ECO:0000313" key="15">
    <source>
        <dbReference type="Proteomes" id="UP000707451"/>
    </source>
</evidence>
<dbReference type="AlphaFoldDB" id="A0A9P8BT17"/>
<keyword evidence="7" id="KW-0067">ATP-binding</keyword>
<dbReference type="Gene3D" id="3.40.50.300">
    <property type="entry name" value="P-loop containing nucleotide triphosphate hydrolases"/>
    <property type="match status" value="1"/>
</dbReference>